<dbReference type="Pfam" id="PF07331">
    <property type="entry name" value="TctB"/>
    <property type="match status" value="1"/>
</dbReference>
<accession>A0A369W124</accession>
<sequence length="158" mass="16657">MKIITLDRIFAGLVILLGIHVVTTSIGLGLYRGHVPGPGFFPMASGVLILVLAIALLARSFLRDKAITSDVIAPATIAVIGVLTVALVVFVFAAPLLGLSIATFILMVITGLLTQEPDRRGRAFYTRLILASAATAAICHVLFGQVIRIPLIYGPLGI</sequence>
<feature type="domain" description="DUF1468" evidence="2">
    <location>
        <begin position="9"/>
        <end position="151"/>
    </location>
</feature>
<keyword evidence="1" id="KW-0472">Membrane</keyword>
<dbReference type="EMBL" id="QQNH01000038">
    <property type="protein sequence ID" value="RDE07739.1"/>
    <property type="molecule type" value="Genomic_DNA"/>
</dbReference>
<keyword evidence="1" id="KW-0812">Transmembrane</keyword>
<evidence type="ECO:0000259" key="2">
    <source>
        <dbReference type="Pfam" id="PF07331"/>
    </source>
</evidence>
<reference evidence="4" key="1">
    <citation type="submission" date="2018-07" db="EMBL/GenBank/DDBJ databases">
        <authorList>
            <person name="Liu B.-T."/>
            <person name="Du Z."/>
        </authorList>
    </citation>
    <scope>NUCLEOTIDE SEQUENCE [LARGE SCALE GENOMIC DNA]</scope>
    <source>
        <strain evidence="4">XYN52</strain>
    </source>
</reference>
<evidence type="ECO:0000313" key="3">
    <source>
        <dbReference type="EMBL" id="RDE07739.1"/>
    </source>
</evidence>
<dbReference type="InterPro" id="IPR009936">
    <property type="entry name" value="DUF1468"/>
</dbReference>
<feature type="transmembrane region" description="Helical" evidence="1">
    <location>
        <begin position="9"/>
        <end position="28"/>
    </location>
</feature>
<dbReference type="RefSeq" id="WP_114647027.1">
    <property type="nucleotide sequence ID" value="NZ_QQNH01000038.1"/>
</dbReference>
<feature type="transmembrane region" description="Helical" evidence="1">
    <location>
        <begin position="40"/>
        <end position="59"/>
    </location>
</feature>
<dbReference type="OrthoDB" id="8687078at2"/>
<dbReference type="Proteomes" id="UP000253759">
    <property type="component" value="Unassembled WGS sequence"/>
</dbReference>
<comment type="caution">
    <text evidence="3">The sequence shown here is derived from an EMBL/GenBank/DDBJ whole genome shotgun (WGS) entry which is preliminary data.</text>
</comment>
<protein>
    <recommendedName>
        <fullName evidence="2">DUF1468 domain-containing protein</fullName>
    </recommendedName>
</protein>
<keyword evidence="4" id="KW-1185">Reference proteome</keyword>
<keyword evidence="1" id="KW-1133">Transmembrane helix</keyword>
<evidence type="ECO:0000256" key="1">
    <source>
        <dbReference type="SAM" id="Phobius"/>
    </source>
</evidence>
<gene>
    <name evidence="3" type="ORF">DVH29_15145</name>
</gene>
<feature type="transmembrane region" description="Helical" evidence="1">
    <location>
        <begin position="71"/>
        <end position="90"/>
    </location>
</feature>
<dbReference type="AlphaFoldDB" id="A0A369W124"/>
<organism evidence="3 4">
    <name type="scientific">Pelagibacterium lacus</name>
    <dbReference type="NCBI Taxonomy" id="2282655"/>
    <lineage>
        <taxon>Bacteria</taxon>
        <taxon>Pseudomonadati</taxon>
        <taxon>Pseudomonadota</taxon>
        <taxon>Alphaproteobacteria</taxon>
        <taxon>Hyphomicrobiales</taxon>
        <taxon>Devosiaceae</taxon>
        <taxon>Pelagibacterium</taxon>
    </lineage>
</organism>
<evidence type="ECO:0000313" key="4">
    <source>
        <dbReference type="Proteomes" id="UP000253759"/>
    </source>
</evidence>
<feature type="transmembrane region" description="Helical" evidence="1">
    <location>
        <begin position="96"/>
        <end position="113"/>
    </location>
</feature>
<name>A0A369W124_9HYPH</name>
<feature type="transmembrane region" description="Helical" evidence="1">
    <location>
        <begin position="125"/>
        <end position="147"/>
    </location>
</feature>
<proteinExistence type="predicted"/>